<name>A0A2K8KUK7_9GAMM</name>
<comment type="similarity">
    <text evidence="13">Belongs to the NqrB/RnfD family.</text>
</comment>
<comment type="subcellular location">
    <subcellularLocation>
        <location evidence="13">Cell inner membrane</location>
        <topology evidence="13">Multi-pass membrane protein</topology>
    </subcellularLocation>
    <subcellularLocation>
        <location evidence="1">Cell membrane</location>
        <topology evidence="1">Multi-pass membrane protein</topology>
    </subcellularLocation>
</comment>
<keyword evidence="7 13" id="KW-0288">FMN</keyword>
<evidence type="ECO:0000256" key="2">
    <source>
        <dbReference type="ARBA" id="ARBA00009261"/>
    </source>
</evidence>
<dbReference type="PANTHER" id="PTHR30578:SF0">
    <property type="entry name" value="ION-TRANSLOCATING OXIDOREDUCTASE COMPLEX SUBUNIT D"/>
    <property type="match status" value="1"/>
</dbReference>
<keyword evidence="3 13" id="KW-0813">Transport</keyword>
<feature type="transmembrane region" description="Helical" evidence="13">
    <location>
        <begin position="43"/>
        <end position="62"/>
    </location>
</feature>
<evidence type="ECO:0000313" key="14">
    <source>
        <dbReference type="EMBL" id="ATX76576.1"/>
    </source>
</evidence>
<feature type="transmembrane region" description="Helical" evidence="13">
    <location>
        <begin position="194"/>
        <end position="218"/>
    </location>
</feature>
<evidence type="ECO:0000256" key="3">
    <source>
        <dbReference type="ARBA" id="ARBA00022448"/>
    </source>
</evidence>
<organism evidence="14 15">
    <name type="scientific">Reinekea forsetii</name>
    <dbReference type="NCBI Taxonomy" id="1336806"/>
    <lineage>
        <taxon>Bacteria</taxon>
        <taxon>Pseudomonadati</taxon>
        <taxon>Pseudomonadota</taxon>
        <taxon>Gammaproteobacteria</taxon>
        <taxon>Oceanospirillales</taxon>
        <taxon>Saccharospirillaceae</taxon>
        <taxon>Reinekea</taxon>
    </lineage>
</organism>
<keyword evidence="12 13" id="KW-0472">Membrane</keyword>
<keyword evidence="10 13" id="KW-0249">Electron transport</keyword>
<evidence type="ECO:0000256" key="9">
    <source>
        <dbReference type="ARBA" id="ARBA00022967"/>
    </source>
</evidence>
<evidence type="ECO:0000256" key="8">
    <source>
        <dbReference type="ARBA" id="ARBA00022692"/>
    </source>
</evidence>
<comment type="subunit">
    <text evidence="13">The complex is composed of six subunits: RnfA, RnfB, RnfC, RnfD, RnfE and RnfG.</text>
</comment>
<keyword evidence="6 13" id="KW-0285">Flavoprotein</keyword>
<protein>
    <recommendedName>
        <fullName evidence="13">Ion-translocating oxidoreductase complex subunit D</fullName>
        <ecNumber evidence="13">7.-.-.-</ecNumber>
    </recommendedName>
    <alternativeName>
        <fullName evidence="13">Rnf electron transport complex subunit D</fullName>
    </alternativeName>
</protein>
<evidence type="ECO:0000256" key="12">
    <source>
        <dbReference type="ARBA" id="ARBA00023136"/>
    </source>
</evidence>
<dbReference type="EMBL" id="CP011797">
    <property type="protein sequence ID" value="ATX76576.1"/>
    <property type="molecule type" value="Genomic_DNA"/>
</dbReference>
<sequence length="342" mass="36523">MLTLSSPHTVGQNSVSKMMFTLLAALVPGLAALIYYFSWGYLINLLLASATVLAVEAGLLALRKRPVGFFLRDGSALVTAALLACALPPLAPWWVTVLGAALAILFGKQLFGGLGQNPFNPAMVSYALLLVSLPVLMTTRWANVEQPSSFMTSLMVIFGDPGLVLDGLTGATPLDYYKLNIGRLTASELTANPLFGPLGSVGWAQVNLAFLAGGVLLLVRRVISWHIPVALLGTLGFMALFFSADADVHVPLSLHLFAGSTMLAAFFIATDPVSAATSNRGKLYYAAGIGLLIYLIRTWGNYPDATAFAVLLMNFAAPLIDHYTRPRVYGQNKPIKGFKADD</sequence>
<dbReference type="PRINTS" id="PR00175">
    <property type="entry name" value="NAALASMPORT"/>
</dbReference>
<keyword evidence="13" id="KW-0997">Cell inner membrane</keyword>
<dbReference type="Pfam" id="PF03116">
    <property type="entry name" value="NQR2_RnfD_RnfE"/>
    <property type="match status" value="1"/>
</dbReference>
<dbReference type="PANTHER" id="PTHR30578">
    <property type="entry name" value="ELECTRON TRANSPORT COMPLEX PROTEIN RNFD"/>
    <property type="match status" value="1"/>
</dbReference>
<dbReference type="InterPro" id="IPR004338">
    <property type="entry name" value="NqrB/RnfD"/>
</dbReference>
<dbReference type="GO" id="GO:0022900">
    <property type="term" value="P:electron transport chain"/>
    <property type="evidence" value="ECO:0007669"/>
    <property type="project" value="UniProtKB-UniRule"/>
</dbReference>
<comment type="cofactor">
    <cofactor evidence="13">
        <name>FMN</name>
        <dbReference type="ChEBI" id="CHEBI:58210"/>
    </cofactor>
</comment>
<evidence type="ECO:0000256" key="7">
    <source>
        <dbReference type="ARBA" id="ARBA00022643"/>
    </source>
</evidence>
<comment type="similarity">
    <text evidence="2">Belongs to the alanine or glycine:cation symporter (AGCS) (TC 2.A.25) family.</text>
</comment>
<keyword evidence="9 13" id="KW-1278">Translocase</keyword>
<feature type="transmembrane region" description="Helical" evidence="13">
    <location>
        <begin position="123"/>
        <end position="142"/>
    </location>
</feature>
<feature type="transmembrane region" description="Helical" evidence="13">
    <location>
        <begin position="225"/>
        <end position="244"/>
    </location>
</feature>
<feature type="modified residue" description="FMN phosphoryl threonine" evidence="13">
    <location>
        <position position="172"/>
    </location>
</feature>
<evidence type="ECO:0000256" key="1">
    <source>
        <dbReference type="ARBA" id="ARBA00004651"/>
    </source>
</evidence>
<keyword evidence="11 13" id="KW-1133">Transmembrane helix</keyword>
<dbReference type="AlphaFoldDB" id="A0A2K8KUK7"/>
<dbReference type="HAMAP" id="MF_00462">
    <property type="entry name" value="RsxD_RnfD"/>
    <property type="match status" value="1"/>
</dbReference>
<evidence type="ECO:0000313" key="15">
    <source>
        <dbReference type="Proteomes" id="UP000229757"/>
    </source>
</evidence>
<feature type="transmembrane region" description="Helical" evidence="13">
    <location>
        <begin position="20"/>
        <end position="37"/>
    </location>
</feature>
<keyword evidence="5 13" id="KW-0597">Phosphoprotein</keyword>
<evidence type="ECO:0000256" key="5">
    <source>
        <dbReference type="ARBA" id="ARBA00022553"/>
    </source>
</evidence>
<dbReference type="InterPro" id="IPR001463">
    <property type="entry name" value="Na/Ala_symport"/>
</dbReference>
<dbReference type="Proteomes" id="UP000229757">
    <property type="component" value="Chromosome"/>
</dbReference>
<feature type="transmembrane region" description="Helical" evidence="13">
    <location>
        <begin position="93"/>
        <end position="111"/>
    </location>
</feature>
<keyword evidence="8 13" id="KW-0812">Transmembrane</keyword>
<evidence type="ECO:0000256" key="10">
    <source>
        <dbReference type="ARBA" id="ARBA00022982"/>
    </source>
</evidence>
<gene>
    <name evidence="13 14" type="primary">rnfD</name>
    <name evidence="14" type="ORF">REIFOR_01430</name>
</gene>
<dbReference type="GO" id="GO:0005283">
    <property type="term" value="F:amino acid:sodium symporter activity"/>
    <property type="evidence" value="ECO:0007669"/>
    <property type="project" value="InterPro"/>
</dbReference>
<dbReference type="EC" id="7.-.-.-" evidence="13"/>
<keyword evidence="15" id="KW-1185">Reference proteome</keyword>
<dbReference type="RefSeq" id="WP_100256909.1">
    <property type="nucleotide sequence ID" value="NZ_CP011797.1"/>
</dbReference>
<dbReference type="OrthoDB" id="9776359at2"/>
<dbReference type="GO" id="GO:0005886">
    <property type="term" value="C:plasma membrane"/>
    <property type="evidence" value="ECO:0007669"/>
    <property type="project" value="UniProtKB-SubCell"/>
</dbReference>
<accession>A0A2K8KUK7</accession>
<dbReference type="InterPro" id="IPR011303">
    <property type="entry name" value="RnfD_bac"/>
</dbReference>
<evidence type="ECO:0000256" key="4">
    <source>
        <dbReference type="ARBA" id="ARBA00022475"/>
    </source>
</evidence>
<dbReference type="NCBIfam" id="TIGR01946">
    <property type="entry name" value="rnfD"/>
    <property type="match status" value="1"/>
</dbReference>
<keyword evidence="4 13" id="KW-1003">Cell membrane</keyword>
<evidence type="ECO:0000256" key="6">
    <source>
        <dbReference type="ARBA" id="ARBA00022630"/>
    </source>
</evidence>
<feature type="transmembrane region" description="Helical" evidence="13">
    <location>
        <begin position="250"/>
        <end position="270"/>
    </location>
</feature>
<evidence type="ECO:0000256" key="11">
    <source>
        <dbReference type="ARBA" id="ARBA00022989"/>
    </source>
</evidence>
<comment type="function">
    <text evidence="13">Part of a membrane-bound complex that couples electron transfer with translocation of ions across the membrane.</text>
</comment>
<proteinExistence type="inferred from homology"/>
<dbReference type="KEGG" id="rfo:REIFOR_01430"/>
<feature type="transmembrane region" description="Helical" evidence="13">
    <location>
        <begin position="282"/>
        <end position="299"/>
    </location>
</feature>
<evidence type="ECO:0000256" key="13">
    <source>
        <dbReference type="HAMAP-Rule" id="MF_00462"/>
    </source>
</evidence>
<reference evidence="14 15" key="1">
    <citation type="journal article" date="2017" name="Environ. Microbiol.">
        <title>Genomic and physiological analyses of 'Reinekea forsetii' reveal a versatile opportunistic lifestyle during spring algae blooms.</title>
        <authorList>
            <person name="Avci B."/>
            <person name="Hahnke R.L."/>
            <person name="Chafee M."/>
            <person name="Fischer T."/>
            <person name="Gruber-Vodicka H."/>
            <person name="Tegetmeyer H.E."/>
            <person name="Harder J."/>
            <person name="Fuchs B.M."/>
            <person name="Amann R.I."/>
            <person name="Teeling H."/>
        </authorList>
    </citation>
    <scope>NUCLEOTIDE SEQUENCE [LARGE SCALE GENOMIC DNA]</scope>
    <source>
        <strain evidence="14 15">Hel1_31_D35</strain>
    </source>
</reference>